<keyword evidence="2" id="KW-1185">Reference proteome</keyword>
<protein>
    <recommendedName>
        <fullName evidence="3">Reverse transcriptase zinc-binding domain-containing protein</fullName>
    </recommendedName>
</protein>
<evidence type="ECO:0000313" key="2">
    <source>
        <dbReference type="Proteomes" id="UP001151760"/>
    </source>
</evidence>
<organism evidence="1 2">
    <name type="scientific">Tanacetum coccineum</name>
    <dbReference type="NCBI Taxonomy" id="301880"/>
    <lineage>
        <taxon>Eukaryota</taxon>
        <taxon>Viridiplantae</taxon>
        <taxon>Streptophyta</taxon>
        <taxon>Embryophyta</taxon>
        <taxon>Tracheophyta</taxon>
        <taxon>Spermatophyta</taxon>
        <taxon>Magnoliopsida</taxon>
        <taxon>eudicotyledons</taxon>
        <taxon>Gunneridae</taxon>
        <taxon>Pentapetalae</taxon>
        <taxon>asterids</taxon>
        <taxon>campanulids</taxon>
        <taxon>Asterales</taxon>
        <taxon>Asteraceae</taxon>
        <taxon>Asteroideae</taxon>
        <taxon>Anthemideae</taxon>
        <taxon>Anthemidinae</taxon>
        <taxon>Tanacetum</taxon>
    </lineage>
</organism>
<proteinExistence type="predicted"/>
<name>A0ABQ4YLJ6_9ASTR</name>
<accession>A0ABQ4YLJ6</accession>
<reference evidence="1" key="2">
    <citation type="submission" date="2022-01" db="EMBL/GenBank/DDBJ databases">
        <authorList>
            <person name="Yamashiro T."/>
            <person name="Shiraishi A."/>
            <person name="Satake H."/>
            <person name="Nakayama K."/>
        </authorList>
    </citation>
    <scope>NUCLEOTIDE SEQUENCE</scope>
</reference>
<comment type="caution">
    <text evidence="1">The sequence shown here is derived from an EMBL/GenBank/DDBJ whole genome shotgun (WGS) entry which is preliminary data.</text>
</comment>
<dbReference type="EMBL" id="BQNB010010522">
    <property type="protein sequence ID" value="GJS78395.1"/>
    <property type="molecule type" value="Genomic_DNA"/>
</dbReference>
<reference evidence="1" key="1">
    <citation type="journal article" date="2022" name="Int. J. Mol. Sci.">
        <title>Draft Genome of Tanacetum Coccineum: Genomic Comparison of Closely Related Tanacetum-Family Plants.</title>
        <authorList>
            <person name="Yamashiro T."/>
            <person name="Shiraishi A."/>
            <person name="Nakayama K."/>
            <person name="Satake H."/>
        </authorList>
    </citation>
    <scope>NUCLEOTIDE SEQUENCE</scope>
</reference>
<evidence type="ECO:0000313" key="1">
    <source>
        <dbReference type="EMBL" id="GJS78395.1"/>
    </source>
</evidence>
<gene>
    <name evidence="1" type="ORF">Tco_0728276</name>
</gene>
<evidence type="ECO:0008006" key="3">
    <source>
        <dbReference type="Google" id="ProtNLM"/>
    </source>
</evidence>
<sequence>MNGGILLKLAQMPCSNNIRSVVRKFVLSTCVYFIWRERNVRIFTSEKKDANRLSKEIEESVRVQLMNIKFSGTIAERKCSLGTMDIHRVLGWIWKNSLNGDAIVRNELALSDTDFV</sequence>
<dbReference type="Proteomes" id="UP001151760">
    <property type="component" value="Unassembled WGS sequence"/>
</dbReference>